<dbReference type="Proteomes" id="UP001597063">
    <property type="component" value="Unassembled WGS sequence"/>
</dbReference>
<keyword evidence="2" id="KW-1185">Reference proteome</keyword>
<organism evidence="1 2">
    <name type="scientific">Actinomadura fibrosa</name>
    <dbReference type="NCBI Taxonomy" id="111802"/>
    <lineage>
        <taxon>Bacteria</taxon>
        <taxon>Bacillati</taxon>
        <taxon>Actinomycetota</taxon>
        <taxon>Actinomycetes</taxon>
        <taxon>Streptosporangiales</taxon>
        <taxon>Thermomonosporaceae</taxon>
        <taxon>Actinomadura</taxon>
    </lineage>
</organism>
<comment type="caution">
    <text evidence="1">The sequence shown here is derived from an EMBL/GenBank/DDBJ whole genome shotgun (WGS) entry which is preliminary data.</text>
</comment>
<reference evidence="2" key="1">
    <citation type="journal article" date="2019" name="Int. J. Syst. Evol. Microbiol.">
        <title>The Global Catalogue of Microorganisms (GCM) 10K type strain sequencing project: providing services to taxonomists for standard genome sequencing and annotation.</title>
        <authorList>
            <consortium name="The Broad Institute Genomics Platform"/>
            <consortium name="The Broad Institute Genome Sequencing Center for Infectious Disease"/>
            <person name="Wu L."/>
            <person name="Ma J."/>
        </authorList>
    </citation>
    <scope>NUCLEOTIDE SEQUENCE [LARGE SCALE GENOMIC DNA]</scope>
    <source>
        <strain evidence="2">JCM 9371</strain>
    </source>
</reference>
<gene>
    <name evidence="1" type="ORF">ACFQZM_13585</name>
</gene>
<accession>A0ABW2XJN0</accession>
<proteinExistence type="predicted"/>
<sequence length="207" mass="24280">MEYWLLFLPDRPVEWAIWIPVLAALAWWAYREVPRLLFVLFLARRMARENGWSLRFHRRWWWNRGERPRDGAARWDDGPLPDTHIELLGEYRGHVFHARQRRVKVSPRRVWRYDHVVTLAMTAPPAASGEDLRLACYPAFMAWERDRFEVIDVLQPGGLDGLRRGDDLVSVEKYDGRLSRGLLLKYLDALADAAGRPADLPQPDRSP</sequence>
<evidence type="ECO:0000313" key="1">
    <source>
        <dbReference type="EMBL" id="MFD0685538.1"/>
    </source>
</evidence>
<dbReference type="EMBL" id="JBHTGP010000006">
    <property type="protein sequence ID" value="MFD0685538.1"/>
    <property type="molecule type" value="Genomic_DNA"/>
</dbReference>
<protein>
    <submittedName>
        <fullName evidence="1">Uncharacterized protein</fullName>
    </submittedName>
</protein>
<name>A0ABW2XJN0_9ACTN</name>
<evidence type="ECO:0000313" key="2">
    <source>
        <dbReference type="Proteomes" id="UP001597063"/>
    </source>
</evidence>
<dbReference type="RefSeq" id="WP_131755510.1">
    <property type="nucleotide sequence ID" value="NZ_CAACUY010000006.1"/>
</dbReference>